<evidence type="ECO:0000256" key="3">
    <source>
        <dbReference type="ARBA" id="ARBA00008655"/>
    </source>
</evidence>
<dbReference type="GO" id="GO:0019432">
    <property type="term" value="P:triglyceride biosynthetic process"/>
    <property type="evidence" value="ECO:0007669"/>
    <property type="project" value="TreeGrafter"/>
</dbReference>
<evidence type="ECO:0000256" key="2">
    <source>
        <dbReference type="ARBA" id="ARBA00005189"/>
    </source>
</evidence>
<evidence type="ECO:0000256" key="6">
    <source>
        <dbReference type="ARBA" id="ARBA00022692"/>
    </source>
</evidence>
<keyword evidence="17" id="KW-1185">Reference proteome</keyword>
<keyword evidence="8" id="KW-0443">Lipid metabolism</keyword>
<evidence type="ECO:0000256" key="13">
    <source>
        <dbReference type="ARBA" id="ARBA00025707"/>
    </source>
</evidence>
<keyword evidence="5" id="KW-0808">Transferase</keyword>
<name>A0A914EKW3_9BILA</name>
<evidence type="ECO:0000256" key="14">
    <source>
        <dbReference type="SAM" id="Phobius"/>
    </source>
</evidence>
<dbReference type="PANTHER" id="PTHR23063:SF6">
    <property type="entry name" value="PHOSPHOLIPID_GLYCEROL ACYLTRANSFERASE DOMAIN-CONTAINING PROTEIN"/>
    <property type="match status" value="1"/>
</dbReference>
<proteinExistence type="inferred from homology"/>
<evidence type="ECO:0000256" key="8">
    <source>
        <dbReference type="ARBA" id="ARBA00023098"/>
    </source>
</evidence>
<evidence type="ECO:0000313" key="18">
    <source>
        <dbReference type="WBParaSite" id="ACRNAN_scaffold8454.g8105.t1"/>
    </source>
</evidence>
<evidence type="ECO:0000256" key="10">
    <source>
        <dbReference type="ARBA" id="ARBA00023209"/>
    </source>
</evidence>
<keyword evidence="4" id="KW-0444">Lipid biosynthesis</keyword>
<dbReference type="Pfam" id="PF01553">
    <property type="entry name" value="Acyltransferase"/>
    <property type="match status" value="1"/>
</dbReference>
<keyword evidence="10" id="KW-0594">Phospholipid biosynthesis</keyword>
<dbReference type="CDD" id="cd07991">
    <property type="entry name" value="LPLAT_LPCAT1-like"/>
    <property type="match status" value="1"/>
</dbReference>
<dbReference type="AlphaFoldDB" id="A0A914EKW3"/>
<feature type="signal peptide" evidence="15">
    <location>
        <begin position="1"/>
        <end position="16"/>
    </location>
</feature>
<feature type="transmembrane region" description="Helical" evidence="14">
    <location>
        <begin position="162"/>
        <end position="180"/>
    </location>
</feature>
<dbReference type="WBParaSite" id="ACRNAN_scaffold8454.g8105.t1">
    <property type="protein sequence ID" value="ACRNAN_scaffold8454.g8105.t1"/>
    <property type="gene ID" value="ACRNAN_scaffold8454.g8105"/>
</dbReference>
<keyword evidence="6 14" id="KW-0812">Transmembrane</keyword>
<dbReference type="InterPro" id="IPR045252">
    <property type="entry name" value="LPCAT1-like"/>
</dbReference>
<keyword evidence="12" id="KW-0012">Acyltransferase</keyword>
<organism evidence="17 18">
    <name type="scientific">Acrobeloides nanus</name>
    <dbReference type="NCBI Taxonomy" id="290746"/>
    <lineage>
        <taxon>Eukaryota</taxon>
        <taxon>Metazoa</taxon>
        <taxon>Ecdysozoa</taxon>
        <taxon>Nematoda</taxon>
        <taxon>Chromadorea</taxon>
        <taxon>Rhabditida</taxon>
        <taxon>Tylenchina</taxon>
        <taxon>Cephalobomorpha</taxon>
        <taxon>Cephaloboidea</taxon>
        <taxon>Cephalobidae</taxon>
        <taxon>Acrobeloides</taxon>
    </lineage>
</organism>
<dbReference type="GO" id="GO:0004366">
    <property type="term" value="F:glycerol-3-phosphate O-acyltransferase activity"/>
    <property type="evidence" value="ECO:0007669"/>
    <property type="project" value="TreeGrafter"/>
</dbReference>
<keyword evidence="7 14" id="KW-1133">Transmembrane helix</keyword>
<dbReference type="InterPro" id="IPR002123">
    <property type="entry name" value="Plipid/glycerol_acylTrfase"/>
</dbReference>
<sequence>MIFATISLILLGYGWGPLPHKYLKLICYIQELFPTSYSETIVGVPWVGLLDKGATRQLLAQTNSVASCSSSSASLVENKFEIVMPPRDVFDLQLEFAQAGLEAIVEDDVSGIFGYAPDYARMELSRARWNRLENSPHLRALFVFLLWFRVFILFPIRLALLTSSFIFAAIFCIIACFYSLTNQQKTWIAVVYSRLFTAGTGLVATYHDRKNQPKQPGFAISNHLSPNDIQIISADVDPDREYLYTVTGQKHGGIIWAIERLVEQLCPAMWLERNNPEERKNFTKNVINEARRAGPVLLFSEGYCTNNTRVLQFRKAAFEDEVAIYPIALKQNARFGDSFWSEDQFYIYLFRLLSSFATVYEVYYLEPQFREPDETAEQFAARVQSLVCEKLGVQPATFDGSLWYKKAERDKYSQVIQHKCAMQLIHLCS</sequence>
<evidence type="ECO:0000256" key="11">
    <source>
        <dbReference type="ARBA" id="ARBA00023264"/>
    </source>
</evidence>
<dbReference type="GO" id="GO:0005783">
    <property type="term" value="C:endoplasmic reticulum"/>
    <property type="evidence" value="ECO:0007669"/>
    <property type="project" value="TreeGrafter"/>
</dbReference>
<protein>
    <submittedName>
        <fullName evidence="18">Phospholipid/glycerol acyltransferase domain-containing protein</fullName>
    </submittedName>
</protein>
<comment type="subcellular location">
    <subcellularLocation>
        <location evidence="1">Membrane</location>
    </subcellularLocation>
</comment>
<evidence type="ECO:0000256" key="15">
    <source>
        <dbReference type="SAM" id="SignalP"/>
    </source>
</evidence>
<feature type="chain" id="PRO_5037363627" evidence="15">
    <location>
        <begin position="17"/>
        <end position="429"/>
    </location>
</feature>
<dbReference type="GO" id="GO:0008654">
    <property type="term" value="P:phospholipid biosynthetic process"/>
    <property type="evidence" value="ECO:0007669"/>
    <property type="project" value="UniProtKB-KW"/>
</dbReference>
<dbReference type="PANTHER" id="PTHR23063">
    <property type="entry name" value="PHOSPHOLIPID ACYLTRANSFERASE"/>
    <property type="match status" value="1"/>
</dbReference>
<dbReference type="GO" id="GO:0016020">
    <property type="term" value="C:membrane"/>
    <property type="evidence" value="ECO:0007669"/>
    <property type="project" value="UniProtKB-SubCell"/>
</dbReference>
<evidence type="ECO:0000256" key="12">
    <source>
        <dbReference type="ARBA" id="ARBA00023315"/>
    </source>
</evidence>
<evidence type="ECO:0000256" key="9">
    <source>
        <dbReference type="ARBA" id="ARBA00023136"/>
    </source>
</evidence>
<evidence type="ECO:0000256" key="4">
    <source>
        <dbReference type="ARBA" id="ARBA00022516"/>
    </source>
</evidence>
<dbReference type="SUPFAM" id="SSF69593">
    <property type="entry name" value="Glycerol-3-phosphate (1)-acyltransferase"/>
    <property type="match status" value="1"/>
</dbReference>
<keyword evidence="11" id="KW-1208">Phospholipid metabolism</keyword>
<feature type="transmembrane region" description="Helical" evidence="14">
    <location>
        <begin position="187"/>
        <end position="206"/>
    </location>
</feature>
<evidence type="ECO:0000313" key="17">
    <source>
        <dbReference type="Proteomes" id="UP000887540"/>
    </source>
</evidence>
<keyword evidence="15" id="KW-0732">Signal</keyword>
<comment type="similarity">
    <text evidence="3">Belongs to the 1-acyl-sn-glycerol-3-phosphate acyltransferase family.</text>
</comment>
<evidence type="ECO:0000256" key="1">
    <source>
        <dbReference type="ARBA" id="ARBA00004370"/>
    </source>
</evidence>
<keyword evidence="9 14" id="KW-0472">Membrane</keyword>
<dbReference type="Proteomes" id="UP000887540">
    <property type="component" value="Unplaced"/>
</dbReference>
<evidence type="ECO:0000256" key="7">
    <source>
        <dbReference type="ARBA" id="ARBA00022989"/>
    </source>
</evidence>
<evidence type="ECO:0000259" key="16">
    <source>
        <dbReference type="Pfam" id="PF01553"/>
    </source>
</evidence>
<reference evidence="18" key="1">
    <citation type="submission" date="2022-11" db="UniProtKB">
        <authorList>
            <consortium name="WormBaseParasite"/>
        </authorList>
    </citation>
    <scope>IDENTIFICATION</scope>
</reference>
<accession>A0A914EKW3</accession>
<comment type="pathway">
    <text evidence="2">Lipid metabolism.</text>
</comment>
<comment type="pathway">
    <text evidence="13">Phospholipid metabolism.</text>
</comment>
<evidence type="ECO:0000256" key="5">
    <source>
        <dbReference type="ARBA" id="ARBA00022679"/>
    </source>
</evidence>
<feature type="domain" description="Phospholipid/glycerol acyltransferase" evidence="16">
    <location>
        <begin position="205"/>
        <end position="329"/>
    </location>
</feature>